<accession>A0A0R3WWU4</accession>
<feature type="domain" description="RecQ mediated genome instability protein 1 OB-fold" evidence="2">
    <location>
        <begin position="3"/>
        <end position="48"/>
    </location>
</feature>
<name>A0A0R3WWU4_HYDTA</name>
<reference evidence="3" key="1">
    <citation type="submission" date="2017-02" db="UniProtKB">
        <authorList>
            <consortium name="WormBaseParasite"/>
        </authorList>
    </citation>
    <scope>IDENTIFICATION</scope>
</reference>
<dbReference type="InterPro" id="IPR013894">
    <property type="entry name" value="RMI1_OB"/>
</dbReference>
<keyword evidence="1" id="KW-0812">Transmembrane</keyword>
<protein>
    <submittedName>
        <fullName evidence="3">RMI1_N domain-containing protein</fullName>
    </submittedName>
</protein>
<dbReference type="Pfam" id="PF08585">
    <property type="entry name" value="RMI1_N_C"/>
    <property type="match status" value="1"/>
</dbReference>
<evidence type="ECO:0000256" key="1">
    <source>
        <dbReference type="SAM" id="Phobius"/>
    </source>
</evidence>
<dbReference type="InterPro" id="IPR042470">
    <property type="entry name" value="RMI1_N_C_sf"/>
</dbReference>
<dbReference type="AlphaFoldDB" id="A0A0R3WWU4"/>
<feature type="transmembrane region" description="Helical" evidence="1">
    <location>
        <begin position="188"/>
        <end position="208"/>
    </location>
</feature>
<feature type="transmembrane region" description="Helical" evidence="1">
    <location>
        <begin position="157"/>
        <end position="176"/>
    </location>
</feature>
<proteinExistence type="predicted"/>
<dbReference type="WBParaSite" id="TTAC_0000523401-mRNA-1">
    <property type="protein sequence ID" value="TTAC_0000523401-mRNA-1"/>
    <property type="gene ID" value="TTAC_0000523401"/>
</dbReference>
<keyword evidence="1" id="KW-1133">Transmembrane helix</keyword>
<dbReference type="Gene3D" id="2.40.50.770">
    <property type="entry name" value="RecQ-mediated genome instability protein Rmi1, C-terminal domain"/>
    <property type="match status" value="1"/>
</dbReference>
<organism evidence="3">
    <name type="scientific">Hydatigena taeniaeformis</name>
    <name type="common">Feline tapeworm</name>
    <name type="synonym">Taenia taeniaeformis</name>
    <dbReference type="NCBI Taxonomy" id="6205"/>
    <lineage>
        <taxon>Eukaryota</taxon>
        <taxon>Metazoa</taxon>
        <taxon>Spiralia</taxon>
        <taxon>Lophotrochozoa</taxon>
        <taxon>Platyhelminthes</taxon>
        <taxon>Cestoda</taxon>
        <taxon>Eucestoda</taxon>
        <taxon>Cyclophyllidea</taxon>
        <taxon>Taeniidae</taxon>
        <taxon>Hydatigera</taxon>
    </lineage>
</organism>
<evidence type="ECO:0000259" key="2">
    <source>
        <dbReference type="Pfam" id="PF08585"/>
    </source>
</evidence>
<sequence length="229" mass="25934">LDLPHTPPGTKIRLIGRVQIRVGFLILRRSNFEVLQGSVDLLCREWALTRVGFLLQFGFHSESICSNFLRKRCNEYHVICHYLYPALSYAVRSKHLNSAKLCIHADSQDAKGTRRSHRTGPDAPPPFVAFGTTEASAMIDSHNNFLNNLWNRNRPKGLLFLLFPKVISIMSTLSYFPTRHALKHRRLCRFIGLHLLITALSTFAFISYSCARGGLGSFSNVCLPMVFVT</sequence>
<dbReference type="STRING" id="6205.A0A0R3WWU4"/>
<keyword evidence="1" id="KW-0472">Membrane</keyword>
<evidence type="ECO:0000313" key="3">
    <source>
        <dbReference type="WBParaSite" id="TTAC_0000523401-mRNA-1"/>
    </source>
</evidence>